<dbReference type="InterPro" id="IPR039426">
    <property type="entry name" value="TonB-dep_rcpt-like"/>
</dbReference>
<name>A0A382TS65_9ZZZZ</name>
<dbReference type="GO" id="GO:0015344">
    <property type="term" value="F:siderophore uptake transmembrane transporter activity"/>
    <property type="evidence" value="ECO:0007669"/>
    <property type="project" value="TreeGrafter"/>
</dbReference>
<dbReference type="GO" id="GO:0044718">
    <property type="term" value="P:siderophore transmembrane transport"/>
    <property type="evidence" value="ECO:0007669"/>
    <property type="project" value="TreeGrafter"/>
</dbReference>
<feature type="non-terminal residue" evidence="3">
    <location>
        <position position="299"/>
    </location>
</feature>
<evidence type="ECO:0000256" key="1">
    <source>
        <dbReference type="ARBA" id="ARBA00022729"/>
    </source>
</evidence>
<reference evidence="3" key="1">
    <citation type="submission" date="2018-05" db="EMBL/GenBank/DDBJ databases">
        <authorList>
            <person name="Lanie J.A."/>
            <person name="Ng W.-L."/>
            <person name="Kazmierczak K.M."/>
            <person name="Andrzejewski T.M."/>
            <person name="Davidsen T.M."/>
            <person name="Wayne K.J."/>
            <person name="Tettelin H."/>
            <person name="Glass J.I."/>
            <person name="Rusch D."/>
            <person name="Podicherti R."/>
            <person name="Tsui H.-C.T."/>
            <person name="Winkler M.E."/>
        </authorList>
    </citation>
    <scope>NUCLEOTIDE SEQUENCE</scope>
</reference>
<dbReference type="Gene3D" id="2.170.130.10">
    <property type="entry name" value="TonB-dependent receptor, plug domain"/>
    <property type="match status" value="1"/>
</dbReference>
<dbReference type="SUPFAM" id="SSF49464">
    <property type="entry name" value="Carboxypeptidase regulatory domain-like"/>
    <property type="match status" value="1"/>
</dbReference>
<dbReference type="EMBL" id="UINC01138542">
    <property type="protein sequence ID" value="SVD24552.1"/>
    <property type="molecule type" value="Genomic_DNA"/>
</dbReference>
<dbReference type="AlphaFoldDB" id="A0A382TS65"/>
<proteinExistence type="predicted"/>
<dbReference type="PANTHER" id="PTHR30069:SF29">
    <property type="entry name" value="HEMOGLOBIN AND HEMOGLOBIN-HAPTOGLOBIN-BINDING PROTEIN 1-RELATED"/>
    <property type="match status" value="1"/>
</dbReference>
<sequence length="299" mass="32506">STDSAGYYNIQNIPVGKYILICDYIGYRSGKKSIYISAFDTEGDIESDGSYLEKMGLDEADDDSESGIIKGKTLDGIDFSLEEDVFNSEEVVVTGIASERSVEVSEVAVTRMKPRRFNESTSYTDFGSLVYAKVSGLDIRKASGTVGGGFRFDMRAGGGLNGIEQPVIFIDGMRVANDETGKNFTGGQGLSTLLDFNPDDIENIEILKGPAAATSYGTNGSNGIVFIETKKGMAGEDGPTFNYKHTTGRNSPEFEVDKGFQNRDVFHSLLSDGAINDDYFSVSGGDYKSRYFVSFSKRH</sequence>
<feature type="domain" description="TonB-dependent receptor plug" evidence="2">
    <location>
        <begin position="119"/>
        <end position="224"/>
    </location>
</feature>
<gene>
    <name evidence="3" type="ORF">METZ01_LOCUS377406</name>
</gene>
<evidence type="ECO:0000313" key="3">
    <source>
        <dbReference type="EMBL" id="SVD24552.1"/>
    </source>
</evidence>
<dbReference type="InterPro" id="IPR012910">
    <property type="entry name" value="Plug_dom"/>
</dbReference>
<dbReference type="SUPFAM" id="SSF56935">
    <property type="entry name" value="Porins"/>
    <property type="match status" value="1"/>
</dbReference>
<dbReference type="PANTHER" id="PTHR30069">
    <property type="entry name" value="TONB-DEPENDENT OUTER MEMBRANE RECEPTOR"/>
    <property type="match status" value="1"/>
</dbReference>
<evidence type="ECO:0000259" key="2">
    <source>
        <dbReference type="Pfam" id="PF07715"/>
    </source>
</evidence>
<keyword evidence="1" id="KW-0732">Signal</keyword>
<organism evidence="3">
    <name type="scientific">marine metagenome</name>
    <dbReference type="NCBI Taxonomy" id="408172"/>
    <lineage>
        <taxon>unclassified sequences</taxon>
        <taxon>metagenomes</taxon>
        <taxon>ecological metagenomes</taxon>
    </lineage>
</organism>
<feature type="non-terminal residue" evidence="3">
    <location>
        <position position="1"/>
    </location>
</feature>
<dbReference type="InterPro" id="IPR037066">
    <property type="entry name" value="Plug_dom_sf"/>
</dbReference>
<protein>
    <recommendedName>
        <fullName evidence="2">TonB-dependent receptor plug domain-containing protein</fullName>
    </recommendedName>
</protein>
<accession>A0A382TS65</accession>
<dbReference type="PROSITE" id="PS52016">
    <property type="entry name" value="TONB_DEPENDENT_REC_3"/>
    <property type="match status" value="1"/>
</dbReference>
<dbReference type="InterPro" id="IPR008969">
    <property type="entry name" value="CarboxyPept-like_regulatory"/>
</dbReference>
<dbReference type="Pfam" id="PF07715">
    <property type="entry name" value="Plug"/>
    <property type="match status" value="1"/>
</dbReference>